<dbReference type="Proteomes" id="UP000469558">
    <property type="component" value="Unassembled WGS sequence"/>
</dbReference>
<reference evidence="2 3" key="1">
    <citation type="submission" date="2018-05" db="EMBL/GenBank/DDBJ databases">
        <title>Genome sequencing and assembly of the regulated plant pathogen Lachnellula willkommii and related sister species for the development of diagnostic species identification markers.</title>
        <authorList>
            <person name="Giroux E."/>
            <person name="Bilodeau G."/>
        </authorList>
    </citation>
    <scope>NUCLEOTIDE SEQUENCE [LARGE SCALE GENOMIC DNA]</scope>
    <source>
        <strain evidence="2 3">CBS 268.59</strain>
    </source>
</reference>
<evidence type="ECO:0000313" key="3">
    <source>
        <dbReference type="Proteomes" id="UP000469558"/>
    </source>
</evidence>
<dbReference type="InterPro" id="IPR029058">
    <property type="entry name" value="AB_hydrolase_fold"/>
</dbReference>
<name>A0A8T9BYM8_9HELO</name>
<dbReference type="OrthoDB" id="408373at2759"/>
<dbReference type="InterPro" id="IPR000073">
    <property type="entry name" value="AB_hydrolase_1"/>
</dbReference>
<accession>A0A8T9BYM8</accession>
<protein>
    <submittedName>
        <fullName evidence="2">Putative hydrolase</fullName>
    </submittedName>
</protein>
<dbReference type="GO" id="GO:0016787">
    <property type="term" value="F:hydrolase activity"/>
    <property type="evidence" value="ECO:0007669"/>
    <property type="project" value="UniProtKB-KW"/>
</dbReference>
<gene>
    <name evidence="2" type="primary">yraK</name>
    <name evidence="2" type="ORF">LSUE1_G008598</name>
</gene>
<dbReference type="PANTHER" id="PTHR43433">
    <property type="entry name" value="HYDROLASE, ALPHA/BETA FOLD FAMILY PROTEIN"/>
    <property type="match status" value="1"/>
</dbReference>
<dbReference type="Gene3D" id="3.40.50.1820">
    <property type="entry name" value="alpha/beta hydrolase"/>
    <property type="match status" value="1"/>
</dbReference>
<dbReference type="Pfam" id="PF00561">
    <property type="entry name" value="Abhydrolase_1"/>
    <property type="match status" value="1"/>
</dbReference>
<dbReference type="InterPro" id="IPR050471">
    <property type="entry name" value="AB_hydrolase"/>
</dbReference>
<comment type="caution">
    <text evidence="2">The sequence shown here is derived from an EMBL/GenBank/DDBJ whole genome shotgun (WGS) entry which is preliminary data.</text>
</comment>
<dbReference type="PANTHER" id="PTHR43433:SF5">
    <property type="entry name" value="AB HYDROLASE-1 DOMAIN-CONTAINING PROTEIN"/>
    <property type="match status" value="1"/>
</dbReference>
<dbReference type="SUPFAM" id="SSF53474">
    <property type="entry name" value="alpha/beta-Hydrolases"/>
    <property type="match status" value="1"/>
</dbReference>
<keyword evidence="3" id="KW-1185">Reference proteome</keyword>
<sequence length="259" mass="28255">MPPSTIVNSEDGIQWYIEQQGSGPHLILIPSGEGDCESFAKIAAFLARDFTVTTFDMPGMSRTTCPPSAVADVTAPLLAKQIVGLMDELKIQVATFYGCSSAGLAALSLVANHPERVQSAIVHEVPLHFLPDLEKLSKKDDAEIIIACRQIFATTFNKDPAAWEALGCEFHARLERNYVTWLRSYTRLVPEELSNEDLTRRPITWTIGALTAAGAFFDNVVTATKAGIEIGTLQSKHFPQVSIPDVLAAHIKSSALKYI</sequence>
<keyword evidence="2" id="KW-0378">Hydrolase</keyword>
<dbReference type="AlphaFoldDB" id="A0A8T9BYM8"/>
<evidence type="ECO:0000259" key="1">
    <source>
        <dbReference type="Pfam" id="PF00561"/>
    </source>
</evidence>
<organism evidence="2 3">
    <name type="scientific">Lachnellula suecica</name>
    <dbReference type="NCBI Taxonomy" id="602035"/>
    <lineage>
        <taxon>Eukaryota</taxon>
        <taxon>Fungi</taxon>
        <taxon>Dikarya</taxon>
        <taxon>Ascomycota</taxon>
        <taxon>Pezizomycotina</taxon>
        <taxon>Leotiomycetes</taxon>
        <taxon>Helotiales</taxon>
        <taxon>Lachnaceae</taxon>
        <taxon>Lachnellula</taxon>
    </lineage>
</organism>
<proteinExistence type="predicted"/>
<evidence type="ECO:0000313" key="2">
    <source>
        <dbReference type="EMBL" id="TVY65529.1"/>
    </source>
</evidence>
<dbReference type="EMBL" id="QGMK01001715">
    <property type="protein sequence ID" value="TVY65529.1"/>
    <property type="molecule type" value="Genomic_DNA"/>
</dbReference>
<feature type="domain" description="AB hydrolase-1" evidence="1">
    <location>
        <begin position="24"/>
        <end position="133"/>
    </location>
</feature>